<reference evidence="3" key="1">
    <citation type="submission" date="2020-06" db="EMBL/GenBank/DDBJ databases">
        <authorList>
            <consortium name="Plant Systems Biology data submission"/>
        </authorList>
    </citation>
    <scope>NUCLEOTIDE SEQUENCE</scope>
    <source>
        <strain evidence="3">D6</strain>
    </source>
</reference>
<feature type="signal peptide" evidence="2">
    <location>
        <begin position="1"/>
        <end position="20"/>
    </location>
</feature>
<protein>
    <submittedName>
        <fullName evidence="3">CLECT</fullName>
    </submittedName>
</protein>
<feature type="region of interest" description="Disordered" evidence="1">
    <location>
        <begin position="834"/>
        <end position="859"/>
    </location>
</feature>
<feature type="compositionally biased region" description="Basic residues" evidence="1">
    <location>
        <begin position="697"/>
        <end position="706"/>
    </location>
</feature>
<feature type="region of interest" description="Disordered" evidence="1">
    <location>
        <begin position="339"/>
        <end position="392"/>
    </location>
</feature>
<dbReference type="OrthoDB" id="49186at2759"/>
<dbReference type="AlphaFoldDB" id="A0A9N8E935"/>
<feature type="chain" id="PRO_5040368274" evidence="2">
    <location>
        <begin position="21"/>
        <end position="1001"/>
    </location>
</feature>
<evidence type="ECO:0000256" key="1">
    <source>
        <dbReference type="SAM" id="MobiDB-lite"/>
    </source>
</evidence>
<feature type="region of interest" description="Disordered" evidence="1">
    <location>
        <begin position="680"/>
        <end position="713"/>
    </location>
</feature>
<evidence type="ECO:0000313" key="4">
    <source>
        <dbReference type="Proteomes" id="UP001153069"/>
    </source>
</evidence>
<dbReference type="EMBL" id="CAICTM010000627">
    <property type="protein sequence ID" value="CAB9514039.1"/>
    <property type="molecule type" value="Genomic_DNA"/>
</dbReference>
<name>A0A9N8E935_9STRA</name>
<feature type="compositionally biased region" description="Polar residues" evidence="1">
    <location>
        <begin position="340"/>
        <end position="364"/>
    </location>
</feature>
<evidence type="ECO:0000256" key="2">
    <source>
        <dbReference type="SAM" id="SignalP"/>
    </source>
</evidence>
<evidence type="ECO:0000313" key="3">
    <source>
        <dbReference type="EMBL" id="CAB9514039.1"/>
    </source>
</evidence>
<gene>
    <name evidence="3" type="ORF">SEMRO_628_G178020.1</name>
</gene>
<dbReference type="Proteomes" id="UP001153069">
    <property type="component" value="Unassembled WGS sequence"/>
</dbReference>
<proteinExistence type="predicted"/>
<feature type="region of interest" description="Disordered" evidence="1">
    <location>
        <begin position="554"/>
        <end position="588"/>
    </location>
</feature>
<feature type="compositionally biased region" description="Low complexity" evidence="1">
    <location>
        <begin position="558"/>
        <end position="588"/>
    </location>
</feature>
<comment type="caution">
    <text evidence="3">The sequence shown here is derived from an EMBL/GenBank/DDBJ whole genome shotgun (WGS) entry which is preliminary data.</text>
</comment>
<keyword evidence="4" id="KW-1185">Reference proteome</keyword>
<accession>A0A9N8E935</accession>
<organism evidence="3 4">
    <name type="scientific">Seminavis robusta</name>
    <dbReference type="NCBI Taxonomy" id="568900"/>
    <lineage>
        <taxon>Eukaryota</taxon>
        <taxon>Sar</taxon>
        <taxon>Stramenopiles</taxon>
        <taxon>Ochrophyta</taxon>
        <taxon>Bacillariophyta</taxon>
        <taxon>Bacillariophyceae</taxon>
        <taxon>Bacillariophycidae</taxon>
        <taxon>Naviculales</taxon>
        <taxon>Naviculaceae</taxon>
        <taxon>Seminavis</taxon>
    </lineage>
</organism>
<sequence length="1001" mass="105581">MMLRLQLGILLLALLGPYECATYDFYDFASPRQSSPVLTIADCNSREPCRECFGDCNSDGDCADGLQCYQRSRRSENDTTAIPGCSGNPGIPGIDYCIQPQDRLPLRETDCNPVTKCLRCFGDCDSDLDCAEGLSCFVRPPNDASPVPGCSGQGIDGLDYCYQPNLASATMIPTQIATVSETVAQTVPPATVAPTEAQTQAATAAATIASTEAQTQAVTTASTTASTVAPTEAQTQAFTMVETAASTETQTQAVTIVSTEAQTQAATAAATVAPTEAQTQSVTVAETLESTDAQTQAVTTADTVAPTETQTQAATAAETAASTEAQTQAVTEMATVLPTEAQTVSETTGSTVAPTEAETQQVTSAEAVDTAAPTETETQLVTADETSQDSDGTVMPTIVESEPLGAFTLPAQTAVPTEDATEGGTASDTVVPTVATTAASQGETIRVNIDIIYFIDVDVIFVVDNNGEPANMTPAPTGSSAEATSSQAGPGFYDDFAWEELPPEVQAAAKVLGYDPNTWDNGLPIPAVELFWAQLSPEQQEAAAVLGYDQESWDNAEAESTTAPTLTSTEEATAAETTAGATGVPTAGVQTTAPSDVLMGGVETIMMAATDAPTGGFYDDLSWDDLPPEARAAAEALGYDQMTWDNGIPIPVDDLFWADLTPEQQENAAVLGYDQETWDNSKRKKRKREKQNDSRSACKRQQRRRRVQEVTSPTDAEVDNLIENTCEFYVELFFDVYPDSLVDTMIPLTVPHGPLDDRQYQISITLDIAFLSVPPSEDVVETIEQADYEVYVTDYVHPSGPYFAQTDGVAVSPTIEGEAANGTMIPNDVELGSLPPMPPNDSSFPPETPIMSAETSDPATDPPLLDVEGCNDPFVPCARCMGDCDTDDDCENGLLCFLRPGIDGSPVPGCSGSGSPGTDYCFQPLGDTLRLSAVSCSAVSPCGICFGDCDTDSDCSPGLVCQERDGMEEMPGCLGSGIPGLDYCFAPPGSSRRLLRKRPKH</sequence>
<keyword evidence="2" id="KW-0732">Signal</keyword>
<feature type="compositionally biased region" description="Polar residues" evidence="1">
    <location>
        <begin position="373"/>
        <end position="391"/>
    </location>
</feature>